<comment type="caution">
    <text evidence="2">The sequence shown here is derived from an EMBL/GenBank/DDBJ whole genome shotgun (WGS) entry which is preliminary data.</text>
</comment>
<feature type="signal peptide" evidence="1">
    <location>
        <begin position="1"/>
        <end position="21"/>
    </location>
</feature>
<evidence type="ECO:0008006" key="4">
    <source>
        <dbReference type="Google" id="ProtNLM"/>
    </source>
</evidence>
<protein>
    <recommendedName>
        <fullName evidence="4">HEAT repeat domain-containing protein</fullName>
    </recommendedName>
</protein>
<dbReference type="Proteomes" id="UP000676565">
    <property type="component" value="Unassembled WGS sequence"/>
</dbReference>
<accession>A0ABS5C2Q5</accession>
<proteinExistence type="predicted"/>
<reference evidence="2 3" key="1">
    <citation type="submission" date="2021-04" db="EMBL/GenBank/DDBJ databases">
        <authorList>
            <person name="Ivanova A."/>
        </authorList>
    </citation>
    <scope>NUCLEOTIDE SEQUENCE [LARGE SCALE GENOMIC DNA]</scope>
    <source>
        <strain evidence="2 3">G18</strain>
    </source>
</reference>
<evidence type="ECO:0000313" key="3">
    <source>
        <dbReference type="Proteomes" id="UP000676565"/>
    </source>
</evidence>
<organism evidence="2 3">
    <name type="scientific">Gemmata palustris</name>
    <dbReference type="NCBI Taxonomy" id="2822762"/>
    <lineage>
        <taxon>Bacteria</taxon>
        <taxon>Pseudomonadati</taxon>
        <taxon>Planctomycetota</taxon>
        <taxon>Planctomycetia</taxon>
        <taxon>Gemmatales</taxon>
        <taxon>Gemmataceae</taxon>
        <taxon>Gemmata</taxon>
    </lineage>
</organism>
<gene>
    <name evidence="2" type="ORF">J8F10_33970</name>
</gene>
<evidence type="ECO:0000256" key="1">
    <source>
        <dbReference type="SAM" id="SignalP"/>
    </source>
</evidence>
<dbReference type="RefSeq" id="WP_210661438.1">
    <property type="nucleotide sequence ID" value="NZ_JAGKQQ010000001.1"/>
</dbReference>
<name>A0ABS5C2Q5_9BACT</name>
<keyword evidence="1" id="KW-0732">Signal</keyword>
<feature type="chain" id="PRO_5045324057" description="HEAT repeat domain-containing protein" evidence="1">
    <location>
        <begin position="22"/>
        <end position="456"/>
    </location>
</feature>
<sequence length="456" mass="50543">MSRLRVMLLVCGVFASVPALGASPDPKTLEIPPQEVSKARELVRRMGSENYRDREDAQGELAKMGRFAKQALVEGVTTEADPEIRARATRLLPKAESDDLKARIDTFLEDKDGKFDHDLPGLKTYRKGLGTSPKARELFVEILKSPYNLDMFAAMDRGNAEGGRAVSDRRNTLFSDMIQRQFVGGSRPTPPKQPSLADLAAVLFAESVIPYEFIPRTTIQWNQVSGVTLLQQSSASMTALNGTGPHAEVYKTIVGRWLGSRDDPADLAQLVYLLSNGNLKQFPESMPLLRRIVLIDTVPGYAKGQALIYLIQQRPKEEGAFLKAIMKNEVRVGDYPGAFKKGENPDKLTAVGSDAMVTQVWFQRNLNGGVADTHTVTLRDVAFAFLITQAGQNMKDYGFETQPHQNFTPTPAGFGQYAFTSEEKRSAAFVKFGWYQLKENLKRPAKDLILPVKLGK</sequence>
<keyword evidence="3" id="KW-1185">Reference proteome</keyword>
<evidence type="ECO:0000313" key="2">
    <source>
        <dbReference type="EMBL" id="MBP3960262.1"/>
    </source>
</evidence>
<dbReference type="EMBL" id="JAGKQQ010000001">
    <property type="protein sequence ID" value="MBP3960262.1"/>
    <property type="molecule type" value="Genomic_DNA"/>
</dbReference>